<evidence type="ECO:0000256" key="1">
    <source>
        <dbReference type="SAM" id="MobiDB-lite"/>
    </source>
</evidence>
<dbReference type="AlphaFoldDB" id="M0AAM0"/>
<sequence length="144" mass="16054">MVAEDDPTAIRSIAVSAADIVDAFAYTQENPGEAVLRITPPFHGRMRARIHVYRRDDAELTGAVHVTPADALETEARETYPQFESIGDERTSGADESALTPDQRRKRHAEAVDDWRAKARESLVETVPIETERGHRHVELKPLG</sequence>
<evidence type="ECO:0000259" key="2">
    <source>
        <dbReference type="Pfam" id="PF26033"/>
    </source>
</evidence>
<evidence type="ECO:0000313" key="3">
    <source>
        <dbReference type="EMBL" id="ELY95559.1"/>
    </source>
</evidence>
<gene>
    <name evidence="3" type="ORF">C484_04700</name>
</gene>
<dbReference type="EMBL" id="AOIL01000013">
    <property type="protein sequence ID" value="ELY95559.1"/>
    <property type="molecule type" value="Genomic_DNA"/>
</dbReference>
<accession>M0AAM0</accession>
<dbReference type="OrthoDB" id="199191at2157"/>
<dbReference type="InterPro" id="IPR058322">
    <property type="entry name" value="DUF8009"/>
</dbReference>
<evidence type="ECO:0000313" key="4">
    <source>
        <dbReference type="Proteomes" id="UP000011648"/>
    </source>
</evidence>
<dbReference type="Pfam" id="PF26033">
    <property type="entry name" value="DUF8009"/>
    <property type="match status" value="1"/>
</dbReference>
<organism evidence="3 4">
    <name type="scientific">Natrialba taiwanensis DSM 12281</name>
    <dbReference type="NCBI Taxonomy" id="1230458"/>
    <lineage>
        <taxon>Archaea</taxon>
        <taxon>Methanobacteriati</taxon>
        <taxon>Methanobacteriota</taxon>
        <taxon>Stenosarchaea group</taxon>
        <taxon>Halobacteria</taxon>
        <taxon>Halobacteriales</taxon>
        <taxon>Natrialbaceae</taxon>
        <taxon>Natrialba</taxon>
    </lineage>
</organism>
<feature type="domain" description="DUF8009" evidence="2">
    <location>
        <begin position="4"/>
        <end position="144"/>
    </location>
</feature>
<protein>
    <recommendedName>
        <fullName evidence="2">DUF8009 domain-containing protein</fullName>
    </recommendedName>
</protein>
<feature type="region of interest" description="Disordered" evidence="1">
    <location>
        <begin position="69"/>
        <end position="113"/>
    </location>
</feature>
<dbReference type="Proteomes" id="UP000011648">
    <property type="component" value="Unassembled WGS sequence"/>
</dbReference>
<keyword evidence="4" id="KW-1185">Reference proteome</keyword>
<dbReference type="PATRIC" id="fig|1230458.4.peg.950"/>
<proteinExistence type="predicted"/>
<dbReference type="RefSeq" id="WP_006824789.1">
    <property type="nucleotide sequence ID" value="NZ_AOIL01000013.1"/>
</dbReference>
<name>M0AAM0_9EURY</name>
<dbReference type="STRING" id="1230458.C484_04700"/>
<comment type="caution">
    <text evidence="3">The sequence shown here is derived from an EMBL/GenBank/DDBJ whole genome shotgun (WGS) entry which is preliminary data.</text>
</comment>
<reference evidence="3 4" key="1">
    <citation type="journal article" date="2014" name="PLoS Genet.">
        <title>Phylogenetically driven sequencing of extremely halophilic archaea reveals strategies for static and dynamic osmo-response.</title>
        <authorList>
            <person name="Becker E.A."/>
            <person name="Seitzer P.M."/>
            <person name="Tritt A."/>
            <person name="Larsen D."/>
            <person name="Krusor M."/>
            <person name="Yao A.I."/>
            <person name="Wu D."/>
            <person name="Madern D."/>
            <person name="Eisen J.A."/>
            <person name="Darling A.E."/>
            <person name="Facciotti M.T."/>
        </authorList>
    </citation>
    <scope>NUCLEOTIDE SEQUENCE [LARGE SCALE GENOMIC DNA]</scope>
    <source>
        <strain evidence="3 4">DSM 12281</strain>
    </source>
</reference>